<proteinExistence type="predicted"/>
<gene>
    <name evidence="2" type="ORF">EV190_106201</name>
</gene>
<organism evidence="2 3">
    <name type="scientific">Actinorugispora endophytica</name>
    <dbReference type="NCBI Taxonomy" id="1605990"/>
    <lineage>
        <taxon>Bacteria</taxon>
        <taxon>Bacillati</taxon>
        <taxon>Actinomycetota</taxon>
        <taxon>Actinomycetes</taxon>
        <taxon>Streptosporangiales</taxon>
        <taxon>Nocardiopsidaceae</taxon>
        <taxon>Actinorugispora</taxon>
    </lineage>
</organism>
<evidence type="ECO:0000313" key="2">
    <source>
        <dbReference type="EMBL" id="TDQ52561.1"/>
    </source>
</evidence>
<comment type="caution">
    <text evidence="2">The sequence shown here is derived from an EMBL/GenBank/DDBJ whole genome shotgun (WGS) entry which is preliminary data.</text>
</comment>
<accession>A0A4R6V1U7</accession>
<feature type="region of interest" description="Disordered" evidence="1">
    <location>
        <begin position="39"/>
        <end position="61"/>
    </location>
</feature>
<dbReference type="EMBL" id="SNYN01000006">
    <property type="protein sequence ID" value="TDQ52561.1"/>
    <property type="molecule type" value="Genomic_DNA"/>
</dbReference>
<evidence type="ECO:0000313" key="3">
    <source>
        <dbReference type="Proteomes" id="UP000295281"/>
    </source>
</evidence>
<dbReference type="AlphaFoldDB" id="A0A4R6V1U7"/>
<dbReference type="RefSeq" id="WP_208113147.1">
    <property type="nucleotide sequence ID" value="NZ_SNYN01000006.1"/>
</dbReference>
<keyword evidence="3" id="KW-1185">Reference proteome</keyword>
<dbReference type="Proteomes" id="UP000295281">
    <property type="component" value="Unassembled WGS sequence"/>
</dbReference>
<name>A0A4R6V1U7_9ACTN</name>
<evidence type="ECO:0000256" key="1">
    <source>
        <dbReference type="SAM" id="MobiDB-lite"/>
    </source>
</evidence>
<sequence length="488" mass="51999">MTGHTDDAAFSRQALTAMAGHGVDTRDAGAVRAWLRRAHRQRAARPGPAREAAREPLPHRWDESPVRPVRLEPESELAALARGTETLAGLYELADWAERHRPAWTGGRPEPDAARAAARGLAVFGGAGHGDGLGPEALRFWRAAFDAGLVTLVSGRVRRAPGGASPATDPDPLVLRRWLAVGTAVTAVAGTGEDRARADHDGRRVAQRVLDELVFELYQCGRGVHGRSEVARLAAEAISDAVVDGVVPEGRAPGLRAAAEAAAHAALARLVRHGAVVACPGGDVEIGPLGRWGVNRLVNEAGLRAPVLGGYARADAGELVAVLSGYSESERAVELLGWLGARTPEEAAADLLAVAAKADTGRRGMAVAVLRRIGPAAERAVRAGLDDPLTWRHCERWLGERGFDTGRDLTDPDRAWLLVESVVGLSHQRGPQDYVRLIGRLVGEREIPLVALLADLDHPDRARALELLFELHPDPRVSVAARYACSSR</sequence>
<protein>
    <submittedName>
        <fullName evidence="2">Uncharacterized protein</fullName>
    </submittedName>
</protein>
<feature type="compositionally biased region" description="Basic and acidic residues" evidence="1">
    <location>
        <begin position="51"/>
        <end position="61"/>
    </location>
</feature>
<reference evidence="2 3" key="1">
    <citation type="submission" date="2019-03" db="EMBL/GenBank/DDBJ databases">
        <title>Genomic Encyclopedia of Type Strains, Phase IV (KMG-IV): sequencing the most valuable type-strain genomes for metagenomic binning, comparative biology and taxonomic classification.</title>
        <authorList>
            <person name="Goeker M."/>
        </authorList>
    </citation>
    <scope>NUCLEOTIDE SEQUENCE [LARGE SCALE GENOMIC DNA]</scope>
    <source>
        <strain evidence="2 3">DSM 46770</strain>
    </source>
</reference>